<dbReference type="Proteomes" id="UP000053647">
    <property type="component" value="Unassembled WGS sequence"/>
</dbReference>
<proteinExistence type="predicted"/>
<evidence type="ECO:0000256" key="1">
    <source>
        <dbReference type="SAM" id="MobiDB-lite"/>
    </source>
</evidence>
<dbReference type="HOGENOM" id="CLU_2224057_0_0_1"/>
<organism evidence="2 3">
    <name type="scientific">Paxillus involutus ATCC 200175</name>
    <dbReference type="NCBI Taxonomy" id="664439"/>
    <lineage>
        <taxon>Eukaryota</taxon>
        <taxon>Fungi</taxon>
        <taxon>Dikarya</taxon>
        <taxon>Basidiomycota</taxon>
        <taxon>Agaricomycotina</taxon>
        <taxon>Agaricomycetes</taxon>
        <taxon>Agaricomycetidae</taxon>
        <taxon>Boletales</taxon>
        <taxon>Paxilineae</taxon>
        <taxon>Paxillaceae</taxon>
        <taxon>Paxillus</taxon>
    </lineage>
</organism>
<keyword evidence="3" id="KW-1185">Reference proteome</keyword>
<feature type="compositionally biased region" description="Basic and acidic residues" evidence="1">
    <location>
        <begin position="97"/>
        <end position="106"/>
    </location>
</feature>
<reference evidence="2 3" key="1">
    <citation type="submission" date="2014-06" db="EMBL/GenBank/DDBJ databases">
        <authorList>
            <consortium name="DOE Joint Genome Institute"/>
            <person name="Kuo A."/>
            <person name="Kohler A."/>
            <person name="Nagy L.G."/>
            <person name="Floudas D."/>
            <person name="Copeland A."/>
            <person name="Barry K.W."/>
            <person name="Cichocki N."/>
            <person name="Veneault-Fourrey C."/>
            <person name="LaButti K."/>
            <person name="Lindquist E.A."/>
            <person name="Lipzen A."/>
            <person name="Lundell T."/>
            <person name="Morin E."/>
            <person name="Murat C."/>
            <person name="Sun H."/>
            <person name="Tunlid A."/>
            <person name="Henrissat B."/>
            <person name="Grigoriev I.V."/>
            <person name="Hibbett D.S."/>
            <person name="Martin F."/>
            <person name="Nordberg H.P."/>
            <person name="Cantor M.N."/>
            <person name="Hua S.X."/>
        </authorList>
    </citation>
    <scope>NUCLEOTIDE SEQUENCE [LARGE SCALE GENOMIC DNA]</scope>
    <source>
        <strain evidence="2 3">ATCC 200175</strain>
    </source>
</reference>
<feature type="compositionally biased region" description="Basic and acidic residues" evidence="1">
    <location>
        <begin position="47"/>
        <end position="61"/>
    </location>
</feature>
<evidence type="ECO:0000313" key="3">
    <source>
        <dbReference type="Proteomes" id="UP000053647"/>
    </source>
</evidence>
<feature type="region of interest" description="Disordered" evidence="1">
    <location>
        <begin position="1"/>
        <end position="121"/>
    </location>
</feature>
<accession>A0A0C9TUG5</accession>
<dbReference type="AlphaFoldDB" id="A0A0C9TUG5"/>
<dbReference type="EMBL" id="KN819393">
    <property type="protein sequence ID" value="KIJ10896.1"/>
    <property type="molecule type" value="Genomic_DNA"/>
</dbReference>
<sequence length="121" mass="13491">MYQSRGGWRGGYGRPMSMSGNDDSDVDMDESGYQPKPDDANESLTDEFSRFVGRGEQERTLAKGRQIEFSGTISHGEPEQDQSTGQEQSSSKAFNPGRRDPDERPPSKANYPPVQDSKKKK</sequence>
<reference evidence="3" key="2">
    <citation type="submission" date="2015-01" db="EMBL/GenBank/DDBJ databases">
        <title>Evolutionary Origins and Diversification of the Mycorrhizal Mutualists.</title>
        <authorList>
            <consortium name="DOE Joint Genome Institute"/>
            <consortium name="Mycorrhizal Genomics Consortium"/>
            <person name="Kohler A."/>
            <person name="Kuo A."/>
            <person name="Nagy L.G."/>
            <person name="Floudas D."/>
            <person name="Copeland A."/>
            <person name="Barry K.W."/>
            <person name="Cichocki N."/>
            <person name="Veneault-Fourrey C."/>
            <person name="LaButti K."/>
            <person name="Lindquist E.A."/>
            <person name="Lipzen A."/>
            <person name="Lundell T."/>
            <person name="Morin E."/>
            <person name="Murat C."/>
            <person name="Riley R."/>
            <person name="Ohm R."/>
            <person name="Sun H."/>
            <person name="Tunlid A."/>
            <person name="Henrissat B."/>
            <person name="Grigoriev I.V."/>
            <person name="Hibbett D.S."/>
            <person name="Martin F."/>
        </authorList>
    </citation>
    <scope>NUCLEOTIDE SEQUENCE [LARGE SCALE GENOMIC DNA]</scope>
    <source>
        <strain evidence="3">ATCC 200175</strain>
    </source>
</reference>
<name>A0A0C9TUG5_PAXIN</name>
<evidence type="ECO:0000313" key="2">
    <source>
        <dbReference type="EMBL" id="KIJ10896.1"/>
    </source>
</evidence>
<feature type="compositionally biased region" description="Polar residues" evidence="1">
    <location>
        <begin position="81"/>
        <end position="93"/>
    </location>
</feature>
<gene>
    <name evidence="2" type="ORF">PAXINDRAFT_172027</name>
</gene>
<dbReference type="OrthoDB" id="2700582at2759"/>
<protein>
    <submittedName>
        <fullName evidence="2">Uncharacterized protein</fullName>
    </submittedName>
</protein>